<gene>
    <name evidence="2" type="ORF">PCOR1329_LOCUS83217</name>
</gene>
<evidence type="ECO:0000313" key="2">
    <source>
        <dbReference type="EMBL" id="CAK0908583.1"/>
    </source>
</evidence>
<keyword evidence="3" id="KW-1185">Reference proteome</keyword>
<feature type="region of interest" description="Disordered" evidence="1">
    <location>
        <begin position="71"/>
        <end position="142"/>
    </location>
</feature>
<dbReference type="Proteomes" id="UP001189429">
    <property type="component" value="Unassembled WGS sequence"/>
</dbReference>
<feature type="region of interest" description="Disordered" evidence="1">
    <location>
        <begin position="1"/>
        <end position="57"/>
    </location>
</feature>
<feature type="compositionally biased region" description="Low complexity" evidence="1">
    <location>
        <begin position="94"/>
        <end position="109"/>
    </location>
</feature>
<sequence length="142" mass="14918">MWEDDEKRREKGRVQPLNARAASPLVDTTRTYRARRSTPASDPAPPDPGKEAARSAPAACLAGQRACSLAGSGSAAAAVRKRRNPSGPRGAGRPRGAPHLPALPAAPGRESLGPWRLWRSLGGSTPRCRSAVPATPGWSLDL</sequence>
<feature type="compositionally biased region" description="Basic and acidic residues" evidence="1">
    <location>
        <begin position="1"/>
        <end position="13"/>
    </location>
</feature>
<evidence type="ECO:0000256" key="1">
    <source>
        <dbReference type="SAM" id="MobiDB-lite"/>
    </source>
</evidence>
<protein>
    <submittedName>
        <fullName evidence="2">Uncharacterized protein</fullName>
    </submittedName>
</protein>
<evidence type="ECO:0000313" key="3">
    <source>
        <dbReference type="Proteomes" id="UP001189429"/>
    </source>
</evidence>
<dbReference type="EMBL" id="CAUYUJ010022041">
    <property type="protein sequence ID" value="CAK0908583.1"/>
    <property type="molecule type" value="Genomic_DNA"/>
</dbReference>
<organism evidence="2 3">
    <name type="scientific">Prorocentrum cordatum</name>
    <dbReference type="NCBI Taxonomy" id="2364126"/>
    <lineage>
        <taxon>Eukaryota</taxon>
        <taxon>Sar</taxon>
        <taxon>Alveolata</taxon>
        <taxon>Dinophyceae</taxon>
        <taxon>Prorocentrales</taxon>
        <taxon>Prorocentraceae</taxon>
        <taxon>Prorocentrum</taxon>
    </lineage>
</organism>
<comment type="caution">
    <text evidence="2">The sequence shown here is derived from an EMBL/GenBank/DDBJ whole genome shotgun (WGS) entry which is preliminary data.</text>
</comment>
<reference evidence="2" key="1">
    <citation type="submission" date="2023-10" db="EMBL/GenBank/DDBJ databases">
        <authorList>
            <person name="Chen Y."/>
            <person name="Shah S."/>
            <person name="Dougan E. K."/>
            <person name="Thang M."/>
            <person name="Chan C."/>
        </authorList>
    </citation>
    <scope>NUCLEOTIDE SEQUENCE [LARGE SCALE GENOMIC DNA]</scope>
</reference>
<proteinExistence type="predicted"/>
<name>A0ABN9YD05_9DINO</name>
<accession>A0ABN9YD05</accession>